<reference evidence="2" key="1">
    <citation type="journal article" date="2019" name="Int. J. Syst. Evol. Microbiol.">
        <title>The Global Catalogue of Microorganisms (GCM) 10K type strain sequencing project: providing services to taxonomists for standard genome sequencing and annotation.</title>
        <authorList>
            <consortium name="The Broad Institute Genomics Platform"/>
            <consortium name="The Broad Institute Genome Sequencing Center for Infectious Disease"/>
            <person name="Wu L."/>
            <person name="Ma J."/>
        </authorList>
    </citation>
    <scope>NUCLEOTIDE SEQUENCE [LARGE SCALE GENOMIC DNA]</scope>
    <source>
        <strain evidence="2">JCM 18298</strain>
    </source>
</reference>
<accession>A0ABP9KAI5</accession>
<comment type="caution">
    <text evidence="1">The sequence shown here is derived from an EMBL/GenBank/DDBJ whole genome shotgun (WGS) entry which is preliminary data.</text>
</comment>
<dbReference type="Proteomes" id="UP001500603">
    <property type="component" value="Unassembled WGS sequence"/>
</dbReference>
<name>A0ABP9KAI5_9NOCA</name>
<gene>
    <name evidence="1" type="ORF">GCM10023318_29900</name>
</gene>
<keyword evidence="2" id="KW-1185">Reference proteome</keyword>
<evidence type="ECO:0000313" key="1">
    <source>
        <dbReference type="EMBL" id="GAA5054653.1"/>
    </source>
</evidence>
<evidence type="ECO:0000313" key="2">
    <source>
        <dbReference type="Proteomes" id="UP001500603"/>
    </source>
</evidence>
<organism evidence="1 2">
    <name type="scientific">Nocardia callitridis</name>
    <dbReference type="NCBI Taxonomy" id="648753"/>
    <lineage>
        <taxon>Bacteria</taxon>
        <taxon>Bacillati</taxon>
        <taxon>Actinomycetota</taxon>
        <taxon>Actinomycetes</taxon>
        <taxon>Mycobacteriales</taxon>
        <taxon>Nocardiaceae</taxon>
        <taxon>Nocardia</taxon>
    </lineage>
</organism>
<sequence>MTGGRHYFDCDGTLLTRLDPVADGDPAPYPPNHGHCYFATDEDLVSVRERALGACAVPDSQRGEIGAQPWDERP</sequence>
<protein>
    <submittedName>
        <fullName evidence="1">Uncharacterized protein</fullName>
    </submittedName>
</protein>
<dbReference type="EMBL" id="BAABJM010000002">
    <property type="protein sequence ID" value="GAA5054653.1"/>
    <property type="molecule type" value="Genomic_DNA"/>
</dbReference>
<proteinExistence type="predicted"/>